<gene>
    <name evidence="1" type="ORF">DFP72DRAFT_1060135</name>
</gene>
<dbReference type="AlphaFoldDB" id="A0A8H6MEK8"/>
<dbReference type="EMBL" id="JACGCI010000006">
    <property type="protein sequence ID" value="KAF6762934.1"/>
    <property type="molecule type" value="Genomic_DNA"/>
</dbReference>
<sequence>MLPTNWRMILNIEQHIQQVTTIPGINLCGSGNYAAFTMETEEHGASPYKFSIEGLANWPTPTTVKQV</sequence>
<keyword evidence="2" id="KW-1185">Reference proteome</keyword>
<evidence type="ECO:0000313" key="1">
    <source>
        <dbReference type="EMBL" id="KAF6762934.1"/>
    </source>
</evidence>
<proteinExistence type="predicted"/>
<evidence type="ECO:0000313" key="2">
    <source>
        <dbReference type="Proteomes" id="UP000521943"/>
    </source>
</evidence>
<name>A0A8H6MEK8_9AGAR</name>
<protein>
    <submittedName>
        <fullName evidence="1">Uncharacterized protein</fullName>
    </submittedName>
</protein>
<reference evidence="1 2" key="1">
    <citation type="submission" date="2020-07" db="EMBL/GenBank/DDBJ databases">
        <title>Comparative genomics of pyrophilous fungi reveals a link between fire events and developmental genes.</title>
        <authorList>
            <consortium name="DOE Joint Genome Institute"/>
            <person name="Steindorff A.S."/>
            <person name="Carver A."/>
            <person name="Calhoun S."/>
            <person name="Stillman K."/>
            <person name="Liu H."/>
            <person name="Lipzen A."/>
            <person name="Pangilinan J."/>
            <person name="Labutti K."/>
            <person name="Bruns T.D."/>
            <person name="Grigoriev I.V."/>
        </authorList>
    </citation>
    <scope>NUCLEOTIDE SEQUENCE [LARGE SCALE GENOMIC DNA]</scope>
    <source>
        <strain evidence="1 2">CBS 144469</strain>
    </source>
</reference>
<organism evidence="1 2">
    <name type="scientific">Ephemerocybe angulata</name>
    <dbReference type="NCBI Taxonomy" id="980116"/>
    <lineage>
        <taxon>Eukaryota</taxon>
        <taxon>Fungi</taxon>
        <taxon>Dikarya</taxon>
        <taxon>Basidiomycota</taxon>
        <taxon>Agaricomycotina</taxon>
        <taxon>Agaricomycetes</taxon>
        <taxon>Agaricomycetidae</taxon>
        <taxon>Agaricales</taxon>
        <taxon>Agaricineae</taxon>
        <taxon>Psathyrellaceae</taxon>
        <taxon>Ephemerocybe</taxon>
    </lineage>
</organism>
<dbReference type="Proteomes" id="UP000521943">
    <property type="component" value="Unassembled WGS sequence"/>
</dbReference>
<accession>A0A8H6MEK8</accession>
<comment type="caution">
    <text evidence="1">The sequence shown here is derived from an EMBL/GenBank/DDBJ whole genome shotgun (WGS) entry which is preliminary data.</text>
</comment>